<evidence type="ECO:0000259" key="3">
    <source>
        <dbReference type="PROSITE" id="PS50835"/>
    </source>
</evidence>
<dbReference type="InterPro" id="IPR007110">
    <property type="entry name" value="Ig-like_dom"/>
</dbReference>
<keyword evidence="1" id="KW-0677">Repeat</keyword>
<dbReference type="CDD" id="cd00096">
    <property type="entry name" value="Ig"/>
    <property type="match status" value="2"/>
</dbReference>
<dbReference type="Gene3D" id="1.10.533.10">
    <property type="entry name" value="Death Domain, Fas"/>
    <property type="match status" value="1"/>
</dbReference>
<organism evidence="4 5">
    <name type="scientific">Magallana gigas</name>
    <name type="common">Pacific oyster</name>
    <name type="synonym">Crassostrea gigas</name>
    <dbReference type="NCBI Taxonomy" id="29159"/>
    <lineage>
        <taxon>Eukaryota</taxon>
        <taxon>Metazoa</taxon>
        <taxon>Spiralia</taxon>
        <taxon>Lophotrochozoa</taxon>
        <taxon>Mollusca</taxon>
        <taxon>Bivalvia</taxon>
        <taxon>Autobranchia</taxon>
        <taxon>Pteriomorphia</taxon>
        <taxon>Ostreida</taxon>
        <taxon>Ostreoidea</taxon>
        <taxon>Ostreidae</taxon>
        <taxon>Magallana</taxon>
    </lineage>
</organism>
<feature type="domain" description="Ig-like" evidence="3">
    <location>
        <begin position="302"/>
        <end position="391"/>
    </location>
</feature>
<dbReference type="Pfam" id="PF07679">
    <property type="entry name" value="I-set"/>
    <property type="match status" value="2"/>
</dbReference>
<dbReference type="InterPro" id="IPR013098">
    <property type="entry name" value="Ig_I-set"/>
</dbReference>
<dbReference type="PANTHER" id="PTHR44170:SF56">
    <property type="entry name" value="FIBRONECTIN TYPE-III DOMAIN-CONTAINING PROTEIN"/>
    <property type="match status" value="1"/>
</dbReference>
<accession>A0A8W8P2V7</accession>
<evidence type="ECO:0000256" key="1">
    <source>
        <dbReference type="ARBA" id="ARBA00022737"/>
    </source>
</evidence>
<evidence type="ECO:0000313" key="4">
    <source>
        <dbReference type="EnsemblMetazoa" id="G9650.1:cds"/>
    </source>
</evidence>
<keyword evidence="2" id="KW-1015">Disulfide bond</keyword>
<dbReference type="InterPro" id="IPR011029">
    <property type="entry name" value="DEATH-like_dom_sf"/>
</dbReference>
<dbReference type="PANTHER" id="PTHR44170">
    <property type="entry name" value="PROTEIN SIDEKICK"/>
    <property type="match status" value="1"/>
</dbReference>
<name>A0A8W8P2V7_MAGGI</name>
<dbReference type="SMART" id="SM00408">
    <property type="entry name" value="IGc2"/>
    <property type="match status" value="2"/>
</dbReference>
<sequence length="1027" mass="116225">MASSSSSKEKHNFQCVTEASLELTKLPLVDILRRQIKPEDLFLKIKSSLLLSGRNKLHPDQLKLCYFPPPLLPDYSNFDVTLLYTLIRNLCSGLEPTRGWGHEPGPTDTKIGDDVERLRLFRNRNIAHVNSATIPDDTFDDLWRTLKAVLIRLQSYPGCRVDYEQDLIEIKRSQFRNDIWEHYRNLCKLYLEIEKEANERAEPSICIKGEEQIICGDTAEFKAEVKRAEKFSFPIKWQRRRGQFVEIIDTTLEKYSGSTDTRLIIPSVCKEDALEYQASLSDGNNHTLYSNTINLHVLGEKPVLNDLEVTTEDKGIIIHYSFEVSKNSPPVRDITWSKNAQPMYIKDDKFSGGSLHDIRLVIISPSEDDKGNYSCTVTNDVGSETKYIILDVPCVEISIKPTVHFASDTTITSIVTSMPPPEKAQWQKSKHRIGFSEVDVTKSKYFGSNASPQCPSLVIPKTTFDDIGYYRLQISNKLGLNVSNSVYLNVTGSLPNITVSHVTDFMNRSIKLNGAVFVSDDSPGIQEVFWSKNGEKIDIQGSGGRLSGVTIDDPSLTIRNVSQEDAGKYLLTAINAVGPNDSAVISIDVPYLYIRSEEKITGGIDCMCFTVEITSNPGPCHAQWNFKSRGEETFSPLDVNAEKYQGSTNSLPHPKLFIKEKDQLKKKIYQIKVTNFVGSTVEEISDDEIRPLQKQEENKLFKTADVVGNIAFAKLNNYLAMKFPKEKLSNLKCLLLDTKQIENAKCLKEAKNARECFSILHDENLFTRNDVILMQFLCKETRCDDLYKKCIEYAKKYKALCFIENPPDNGYKKVEIHIQKDFKSFGGSQIQEIVKIVAAMLDCEHEEILVVDARPSGSVILILSVKEKYAWKFTALNEEDCQKLRKLKIDYLIMDGKSILLETSTEISERKPVYIIDETCIKYRSLSYDVNTHRLWVGSGFNNTVVIYSYITSEYALTDLNPPTADVMESLSEIPTTGTEKPQQGNQCISPERTLSQIESDTVVIALHQMLNTSQVQLDEDGPEYIS</sequence>
<dbReference type="InterPro" id="IPR013783">
    <property type="entry name" value="Ig-like_fold"/>
</dbReference>
<dbReference type="InterPro" id="IPR003599">
    <property type="entry name" value="Ig_sub"/>
</dbReference>
<dbReference type="SMART" id="SM00409">
    <property type="entry name" value="IG"/>
    <property type="match status" value="4"/>
</dbReference>
<dbReference type="EnsemblMetazoa" id="G9650.1">
    <property type="protein sequence ID" value="G9650.1:cds"/>
    <property type="gene ID" value="G9650"/>
</dbReference>
<evidence type="ECO:0000256" key="2">
    <source>
        <dbReference type="ARBA" id="ARBA00023157"/>
    </source>
</evidence>
<dbReference type="SUPFAM" id="SSF48726">
    <property type="entry name" value="Immunoglobulin"/>
    <property type="match status" value="3"/>
</dbReference>
<protein>
    <recommendedName>
        <fullName evidence="3">Ig-like domain-containing protein</fullName>
    </recommendedName>
</protein>
<dbReference type="Pfam" id="PF18738">
    <property type="entry name" value="HEPN_DZIP3"/>
    <property type="match status" value="1"/>
</dbReference>
<keyword evidence="5" id="KW-1185">Reference proteome</keyword>
<dbReference type="PROSITE" id="PS50835">
    <property type="entry name" value="IG_LIKE"/>
    <property type="match status" value="1"/>
</dbReference>
<evidence type="ECO:0000313" key="5">
    <source>
        <dbReference type="Proteomes" id="UP000005408"/>
    </source>
</evidence>
<dbReference type="Proteomes" id="UP000005408">
    <property type="component" value="Unassembled WGS sequence"/>
</dbReference>
<reference evidence="4" key="1">
    <citation type="submission" date="2022-08" db="UniProtKB">
        <authorList>
            <consortium name="EnsemblMetazoa"/>
        </authorList>
    </citation>
    <scope>IDENTIFICATION</scope>
    <source>
        <strain evidence="4">05x7-T-G4-1.051#20</strain>
    </source>
</reference>
<dbReference type="GO" id="GO:0098609">
    <property type="term" value="P:cell-cell adhesion"/>
    <property type="evidence" value="ECO:0007669"/>
    <property type="project" value="TreeGrafter"/>
</dbReference>
<dbReference type="InterPro" id="IPR041249">
    <property type="entry name" value="HEPN_DZIP3"/>
</dbReference>
<proteinExistence type="predicted"/>
<dbReference type="Gene3D" id="2.60.40.10">
    <property type="entry name" value="Immunoglobulins"/>
    <property type="match status" value="3"/>
</dbReference>
<dbReference type="InterPro" id="IPR003598">
    <property type="entry name" value="Ig_sub2"/>
</dbReference>
<dbReference type="InterPro" id="IPR036179">
    <property type="entry name" value="Ig-like_dom_sf"/>
</dbReference>
<dbReference type="AlphaFoldDB" id="A0A8W8P2V7"/>